<dbReference type="SUPFAM" id="SSF55874">
    <property type="entry name" value="ATPase domain of HSP90 chaperone/DNA topoisomerase II/histidine kinase"/>
    <property type="match status" value="1"/>
</dbReference>
<evidence type="ECO:0000256" key="3">
    <source>
        <dbReference type="ARBA" id="ARBA00012438"/>
    </source>
</evidence>
<keyword evidence="14" id="KW-0732">Signal</keyword>
<dbReference type="GO" id="GO:0000155">
    <property type="term" value="F:phosphorelay sensor kinase activity"/>
    <property type="evidence" value="ECO:0007669"/>
    <property type="project" value="InterPro"/>
</dbReference>
<keyword evidence="4" id="KW-0597">Phosphoprotein</keyword>
<keyword evidence="12 13" id="KW-0472">Membrane</keyword>
<dbReference type="Pfam" id="PF00512">
    <property type="entry name" value="HisKA"/>
    <property type="match status" value="1"/>
</dbReference>
<evidence type="ECO:0000256" key="7">
    <source>
        <dbReference type="ARBA" id="ARBA00022741"/>
    </source>
</evidence>
<feature type="signal peptide" evidence="14">
    <location>
        <begin position="1"/>
        <end position="30"/>
    </location>
</feature>
<dbReference type="SMART" id="SM00388">
    <property type="entry name" value="HisKA"/>
    <property type="match status" value="1"/>
</dbReference>
<evidence type="ECO:0000313" key="18">
    <source>
        <dbReference type="Proteomes" id="UP000186895"/>
    </source>
</evidence>
<feature type="transmembrane region" description="Helical" evidence="13">
    <location>
        <begin position="159"/>
        <end position="176"/>
    </location>
</feature>
<organism evidence="17 18">
    <name type="scientific">Marinobacterium stanieri</name>
    <dbReference type="NCBI Taxonomy" id="49186"/>
    <lineage>
        <taxon>Bacteria</taxon>
        <taxon>Pseudomonadati</taxon>
        <taxon>Pseudomonadota</taxon>
        <taxon>Gammaproteobacteria</taxon>
        <taxon>Oceanospirillales</taxon>
        <taxon>Oceanospirillaceae</taxon>
        <taxon>Marinobacterium</taxon>
    </lineage>
</organism>
<dbReference type="InterPro" id="IPR036097">
    <property type="entry name" value="HisK_dim/P_sf"/>
</dbReference>
<comment type="catalytic activity">
    <reaction evidence="1">
        <text>ATP + protein L-histidine = ADP + protein N-phospho-L-histidine.</text>
        <dbReference type="EC" id="2.7.13.3"/>
    </reaction>
</comment>
<keyword evidence="7" id="KW-0547">Nucleotide-binding</keyword>
<dbReference type="InterPro" id="IPR036890">
    <property type="entry name" value="HATPase_C_sf"/>
</dbReference>
<dbReference type="PANTHER" id="PTHR45436">
    <property type="entry name" value="SENSOR HISTIDINE KINASE YKOH"/>
    <property type="match status" value="1"/>
</dbReference>
<dbReference type="PROSITE" id="PS50885">
    <property type="entry name" value="HAMP"/>
    <property type="match status" value="1"/>
</dbReference>
<accession>A0A1N6P3T3</accession>
<dbReference type="SMART" id="SM00387">
    <property type="entry name" value="HATPase_c"/>
    <property type="match status" value="1"/>
</dbReference>
<dbReference type="InterPro" id="IPR050428">
    <property type="entry name" value="TCS_sensor_his_kinase"/>
</dbReference>
<keyword evidence="10 13" id="KW-1133">Transmembrane helix</keyword>
<dbReference type="InterPro" id="IPR013727">
    <property type="entry name" value="2CSK_N"/>
</dbReference>
<evidence type="ECO:0000313" key="17">
    <source>
        <dbReference type="EMBL" id="SIP99031.1"/>
    </source>
</evidence>
<dbReference type="Gene3D" id="1.10.287.130">
    <property type="match status" value="1"/>
</dbReference>
<keyword evidence="6 13" id="KW-0812">Transmembrane</keyword>
<feature type="domain" description="Histidine kinase" evidence="15">
    <location>
        <begin position="237"/>
        <end position="451"/>
    </location>
</feature>
<evidence type="ECO:0000256" key="4">
    <source>
        <dbReference type="ARBA" id="ARBA00022553"/>
    </source>
</evidence>
<dbReference type="Proteomes" id="UP000186895">
    <property type="component" value="Unassembled WGS sequence"/>
</dbReference>
<dbReference type="PROSITE" id="PS50109">
    <property type="entry name" value="HIS_KIN"/>
    <property type="match status" value="1"/>
</dbReference>
<feature type="chain" id="PRO_5012613650" description="histidine kinase" evidence="14">
    <location>
        <begin position="31"/>
        <end position="452"/>
    </location>
</feature>
<feature type="domain" description="HAMP" evidence="16">
    <location>
        <begin position="177"/>
        <end position="229"/>
    </location>
</feature>
<keyword evidence="5" id="KW-0808">Transferase</keyword>
<keyword evidence="11" id="KW-0902">Two-component regulatory system</keyword>
<dbReference type="InterPro" id="IPR003661">
    <property type="entry name" value="HisK_dim/P_dom"/>
</dbReference>
<dbReference type="Pfam" id="PF02518">
    <property type="entry name" value="HATPase_c"/>
    <property type="match status" value="1"/>
</dbReference>
<dbReference type="RefSeq" id="WP_076460954.1">
    <property type="nucleotide sequence ID" value="NZ_FTMN01000001.1"/>
</dbReference>
<dbReference type="EMBL" id="FTMN01000001">
    <property type="protein sequence ID" value="SIP99031.1"/>
    <property type="molecule type" value="Genomic_DNA"/>
</dbReference>
<evidence type="ECO:0000256" key="14">
    <source>
        <dbReference type="SAM" id="SignalP"/>
    </source>
</evidence>
<reference evidence="17 18" key="1">
    <citation type="submission" date="2017-01" db="EMBL/GenBank/DDBJ databases">
        <authorList>
            <person name="Mah S.A."/>
            <person name="Swanson W.J."/>
            <person name="Moy G.W."/>
            <person name="Vacquier V.D."/>
        </authorList>
    </citation>
    <scope>NUCLEOTIDE SEQUENCE [LARGE SCALE GENOMIC DNA]</scope>
    <source>
        <strain evidence="17 18">DSM 7027</strain>
    </source>
</reference>
<keyword evidence="18" id="KW-1185">Reference proteome</keyword>
<dbReference type="EC" id="2.7.13.3" evidence="3"/>
<dbReference type="CDD" id="cd00082">
    <property type="entry name" value="HisKA"/>
    <property type="match status" value="1"/>
</dbReference>
<dbReference type="InterPro" id="IPR003660">
    <property type="entry name" value="HAMP_dom"/>
</dbReference>
<dbReference type="SUPFAM" id="SSF47384">
    <property type="entry name" value="Homodimeric domain of signal transducing histidine kinase"/>
    <property type="match status" value="1"/>
</dbReference>
<dbReference type="Gene3D" id="3.30.565.10">
    <property type="entry name" value="Histidine kinase-like ATPase, C-terminal domain"/>
    <property type="match status" value="1"/>
</dbReference>
<dbReference type="Pfam" id="PF08521">
    <property type="entry name" value="2CSK_N"/>
    <property type="match status" value="1"/>
</dbReference>
<dbReference type="eggNOG" id="COG0642">
    <property type="taxonomic scope" value="Bacteria"/>
</dbReference>
<proteinExistence type="predicted"/>
<dbReference type="PANTHER" id="PTHR45436:SF14">
    <property type="entry name" value="SENSOR PROTEIN QSEC"/>
    <property type="match status" value="1"/>
</dbReference>
<dbReference type="PRINTS" id="PR00344">
    <property type="entry name" value="BCTRLSENSOR"/>
</dbReference>
<sequence>MTSIRRALSISLISIGLCAGLVSASLSFYAATDEAEELFDAQMAQMARLMAQLAPGTAFDSPPRPASAGEGEWEPAHPYEKQLSYRVLSSAGNTLILSPSFPEGVSSSARPGYRDLELDSTRWRLFTLATPDSRYYIQVIQDDHIRRELAIKIALTNTLPILIFLPLLGFTIWWLIGRNLRPLLSIGEQVSTRSSDNLDPLQLEQIPDEVDALVSALNELLQRLQASFQRERRFTADAAHELRTPLAALQVHCENLFQQLQDPVARSDCDQIKDGLDCMNRMVDQLLQLSRLDPQEHLPDIDRVNLSDLCRDMIGDQIGFAIERDIDLGLDAPDTDLHIPGNAFYLGLMLRNLIDNALRYTPQGGEVTLALNTQGEKVQLLLSDSGPGLDEDAKSRVFERFYRQSQKASGSGLGLSIVKLITDLHGAEVSLKDRPSGQQGLVVQVEFSKASD</sequence>
<evidence type="ECO:0000259" key="15">
    <source>
        <dbReference type="PROSITE" id="PS50109"/>
    </source>
</evidence>
<dbReference type="AlphaFoldDB" id="A0A1N6P3T3"/>
<keyword evidence="9" id="KW-0067">ATP-binding</keyword>
<dbReference type="GO" id="GO:0005886">
    <property type="term" value="C:plasma membrane"/>
    <property type="evidence" value="ECO:0007669"/>
    <property type="project" value="TreeGrafter"/>
</dbReference>
<evidence type="ECO:0000256" key="6">
    <source>
        <dbReference type="ARBA" id="ARBA00022692"/>
    </source>
</evidence>
<dbReference type="GO" id="GO:0005524">
    <property type="term" value="F:ATP binding"/>
    <property type="evidence" value="ECO:0007669"/>
    <property type="project" value="UniProtKB-KW"/>
</dbReference>
<gene>
    <name evidence="17" type="ORF">SAMN05421647_101764</name>
</gene>
<evidence type="ECO:0000256" key="13">
    <source>
        <dbReference type="SAM" id="Phobius"/>
    </source>
</evidence>
<dbReference type="InterPro" id="IPR005467">
    <property type="entry name" value="His_kinase_dom"/>
</dbReference>
<name>A0A1N6P3T3_9GAMM</name>
<evidence type="ECO:0000256" key="8">
    <source>
        <dbReference type="ARBA" id="ARBA00022777"/>
    </source>
</evidence>
<evidence type="ECO:0000256" key="11">
    <source>
        <dbReference type="ARBA" id="ARBA00023012"/>
    </source>
</evidence>
<dbReference type="InterPro" id="IPR003594">
    <property type="entry name" value="HATPase_dom"/>
</dbReference>
<comment type="subcellular location">
    <subcellularLocation>
        <location evidence="2">Membrane</location>
        <topology evidence="2">Multi-pass membrane protein</topology>
    </subcellularLocation>
</comment>
<evidence type="ECO:0000256" key="9">
    <source>
        <dbReference type="ARBA" id="ARBA00022840"/>
    </source>
</evidence>
<evidence type="ECO:0000256" key="2">
    <source>
        <dbReference type="ARBA" id="ARBA00004141"/>
    </source>
</evidence>
<dbReference type="STRING" id="49186.SAMN05421647_101764"/>
<evidence type="ECO:0000259" key="16">
    <source>
        <dbReference type="PROSITE" id="PS50885"/>
    </source>
</evidence>
<keyword evidence="8 17" id="KW-0418">Kinase</keyword>
<dbReference type="InterPro" id="IPR004358">
    <property type="entry name" value="Sig_transdc_His_kin-like_C"/>
</dbReference>
<evidence type="ECO:0000256" key="12">
    <source>
        <dbReference type="ARBA" id="ARBA00023136"/>
    </source>
</evidence>
<protein>
    <recommendedName>
        <fullName evidence="3">histidine kinase</fullName>
        <ecNumber evidence="3">2.7.13.3</ecNumber>
    </recommendedName>
</protein>
<evidence type="ECO:0000256" key="10">
    <source>
        <dbReference type="ARBA" id="ARBA00022989"/>
    </source>
</evidence>
<evidence type="ECO:0000256" key="5">
    <source>
        <dbReference type="ARBA" id="ARBA00022679"/>
    </source>
</evidence>
<evidence type="ECO:0000256" key="1">
    <source>
        <dbReference type="ARBA" id="ARBA00000085"/>
    </source>
</evidence>